<gene>
    <name evidence="2" type="ORF">OC846_003713</name>
</gene>
<dbReference type="Proteomes" id="UP001176517">
    <property type="component" value="Unassembled WGS sequence"/>
</dbReference>
<feature type="region of interest" description="Disordered" evidence="1">
    <location>
        <begin position="261"/>
        <end position="286"/>
    </location>
</feature>
<reference evidence="2" key="1">
    <citation type="journal article" date="2023" name="PhytoFront">
        <title>Draft Genome Resources of Seven Strains of Tilletia horrida, Causal Agent of Kernel Smut of Rice.</title>
        <authorList>
            <person name="Khanal S."/>
            <person name="Antony Babu S."/>
            <person name="Zhou X.G."/>
        </authorList>
    </citation>
    <scope>NUCLEOTIDE SEQUENCE</scope>
    <source>
        <strain evidence="2">TX6</strain>
    </source>
</reference>
<protein>
    <submittedName>
        <fullName evidence="2">Uncharacterized protein</fullName>
    </submittedName>
</protein>
<accession>A0AAN6GNZ1</accession>
<sequence>MSLAVLEEVLTAAASVPLGLSLLSRYTPSAISSSSYYVAIHRIQTTLTLFLNLLLSTSSLSLEHALYLKLSLKPKDHQRQVHSLVVVTSVPRGALKVQQTILTLSFLAWTAQAWLSQRSSASSGTTALPALARALLAHLSLIVSAAVTLITLPLDGPSLRVNYLVTGLEALDQQSPETTGTTFSDERLNFAPIDIILPLLPDRRADGSVIQQDKTAPSPAAAAALKAASAQAGQEAPVPDAYGWLKVANTNKKRDVYVRKTPAGKGRGWQIKTEMADDHPLKSKSS</sequence>
<evidence type="ECO:0000256" key="1">
    <source>
        <dbReference type="SAM" id="MobiDB-lite"/>
    </source>
</evidence>
<keyword evidence="3" id="KW-1185">Reference proteome</keyword>
<proteinExistence type="predicted"/>
<organism evidence="2 3">
    <name type="scientific">Tilletia horrida</name>
    <dbReference type="NCBI Taxonomy" id="155126"/>
    <lineage>
        <taxon>Eukaryota</taxon>
        <taxon>Fungi</taxon>
        <taxon>Dikarya</taxon>
        <taxon>Basidiomycota</taxon>
        <taxon>Ustilaginomycotina</taxon>
        <taxon>Exobasidiomycetes</taxon>
        <taxon>Tilletiales</taxon>
        <taxon>Tilletiaceae</taxon>
        <taxon>Tilletia</taxon>
    </lineage>
</organism>
<name>A0AAN6GNZ1_9BASI</name>
<evidence type="ECO:0000313" key="3">
    <source>
        <dbReference type="Proteomes" id="UP001176517"/>
    </source>
</evidence>
<evidence type="ECO:0000313" key="2">
    <source>
        <dbReference type="EMBL" id="KAK0550328.1"/>
    </source>
</evidence>
<feature type="compositionally biased region" description="Basic and acidic residues" evidence="1">
    <location>
        <begin position="274"/>
        <end position="286"/>
    </location>
</feature>
<comment type="caution">
    <text evidence="2">The sequence shown here is derived from an EMBL/GenBank/DDBJ whole genome shotgun (WGS) entry which is preliminary data.</text>
</comment>
<dbReference type="EMBL" id="JAPDMZ010000095">
    <property type="protein sequence ID" value="KAK0550328.1"/>
    <property type="molecule type" value="Genomic_DNA"/>
</dbReference>
<dbReference type="AlphaFoldDB" id="A0AAN6GNZ1"/>